<dbReference type="GO" id="GO:0015594">
    <property type="term" value="F:ABC-type putrescine transporter activity"/>
    <property type="evidence" value="ECO:0007669"/>
    <property type="project" value="InterPro"/>
</dbReference>
<dbReference type="PROSITE" id="PS50893">
    <property type="entry name" value="ABC_TRANSPORTER_2"/>
    <property type="match status" value="1"/>
</dbReference>
<evidence type="ECO:0000259" key="9">
    <source>
        <dbReference type="PROSITE" id="PS50893"/>
    </source>
</evidence>
<dbReference type="Gene3D" id="2.40.50.100">
    <property type="match status" value="1"/>
</dbReference>
<dbReference type="InterPro" id="IPR005893">
    <property type="entry name" value="PotA-like"/>
</dbReference>
<sequence>MRRAASSAKVYPRPRSRNRGGPALTGTHTTAADQTAASAATRSTGGPVIEIDHVTKRFGDYIAVADADFSIASGEFFSMLGPSGCGKTTTLRMIAGFETPSEGAIRLEGADVSKTPPNKRNVNTVFQHYALFPHMTVWDNVAYGPRSKKIGKGEVRKRVDELLEIVRLSDFAERKPAQLSGGQQQRVALARALVNYPSALLLDEPLGALDLKLRHVMQFELKRIQREVGITFIYVTHDQEEALTMSDRIAVMNAGNVEQIGTPTEIYDRPSTVFVASFIGQANLWAGRRTGRANRDFVEIDVLGSTLQARAGDTTIEPGGHATLMVRPERIHVSMDAPAGDAAGVRATVSDLTFQGPVVRLSLAAPDGSTVIAHVGPEQQLPLLRPGDEVYVSWAPEASLVLPGDDIPTTEDLEEMLDDS</sequence>
<dbReference type="InterPro" id="IPR008995">
    <property type="entry name" value="Mo/tungstate-bd_C_term_dom"/>
</dbReference>
<evidence type="ECO:0000256" key="1">
    <source>
        <dbReference type="ARBA" id="ARBA00022448"/>
    </source>
</evidence>
<dbReference type="InterPro" id="IPR050093">
    <property type="entry name" value="ABC_SmlMolc_Importer"/>
</dbReference>
<dbReference type="EC" id="7.6.2.11" evidence="7"/>
<dbReference type="InterPro" id="IPR003439">
    <property type="entry name" value="ABC_transporter-like_ATP-bd"/>
</dbReference>
<dbReference type="AlphaFoldDB" id="A0A839QAQ5"/>
<accession>A0A839QAQ5</accession>
<dbReference type="InterPro" id="IPR017871">
    <property type="entry name" value="ABC_transporter-like_CS"/>
</dbReference>
<keyword evidence="1 7" id="KW-0813">Transport</keyword>
<dbReference type="Gene3D" id="3.40.50.300">
    <property type="entry name" value="P-loop containing nucleotide triphosphate hydrolases"/>
    <property type="match status" value="1"/>
</dbReference>
<comment type="caution">
    <text evidence="10">The sequence shown here is derived from an EMBL/GenBank/DDBJ whole genome shotgun (WGS) entry which is preliminary data.</text>
</comment>
<organism evidence="10 11">
    <name type="scientific">Mycolicibacterium iranicum</name>
    <name type="common">Mycobacterium iranicum</name>
    <dbReference type="NCBI Taxonomy" id="912594"/>
    <lineage>
        <taxon>Bacteria</taxon>
        <taxon>Bacillati</taxon>
        <taxon>Actinomycetota</taxon>
        <taxon>Actinomycetes</taxon>
        <taxon>Mycobacteriales</taxon>
        <taxon>Mycobacteriaceae</taxon>
        <taxon>Mycolicibacterium</taxon>
    </lineage>
</organism>
<comment type="subunit">
    <text evidence="7">The complex is composed of two ATP-binding proteins (PotA), two transmembrane proteins (PotB and PotC) and a solute-binding protein (PotD).</text>
</comment>
<dbReference type="SUPFAM" id="SSF50331">
    <property type="entry name" value="MOP-like"/>
    <property type="match status" value="1"/>
</dbReference>
<dbReference type="GO" id="GO:0016887">
    <property type="term" value="F:ATP hydrolysis activity"/>
    <property type="evidence" value="ECO:0007669"/>
    <property type="project" value="InterPro"/>
</dbReference>
<evidence type="ECO:0000256" key="8">
    <source>
        <dbReference type="SAM" id="MobiDB-lite"/>
    </source>
</evidence>
<comment type="similarity">
    <text evidence="7">Belongs to the ABC transporter superfamily. Spermidine/putrescine importer (TC 3.A.1.11.1) family.</text>
</comment>
<dbReference type="EMBL" id="JACHVU010000013">
    <property type="protein sequence ID" value="MBB2993030.1"/>
    <property type="molecule type" value="Genomic_DNA"/>
</dbReference>
<evidence type="ECO:0000256" key="5">
    <source>
        <dbReference type="ARBA" id="ARBA00022967"/>
    </source>
</evidence>
<dbReference type="SMART" id="SM00382">
    <property type="entry name" value="AAA"/>
    <property type="match status" value="1"/>
</dbReference>
<evidence type="ECO:0000313" key="10">
    <source>
        <dbReference type="EMBL" id="MBB2993030.1"/>
    </source>
</evidence>
<feature type="compositionally biased region" description="Low complexity" evidence="8">
    <location>
        <begin position="25"/>
        <end position="41"/>
    </location>
</feature>
<dbReference type="SUPFAM" id="SSF52540">
    <property type="entry name" value="P-loop containing nucleoside triphosphate hydrolases"/>
    <property type="match status" value="1"/>
</dbReference>
<dbReference type="InterPro" id="IPR013611">
    <property type="entry name" value="Transp-assoc_OB_typ2"/>
</dbReference>
<comment type="catalytic activity">
    <reaction evidence="7">
        <text>ATP + H2O + polyamine-[polyamine-binding protein]Side 1 = ADP + phosphate + polyamineSide 2 + [polyamine-binding protein]Side 1.</text>
        <dbReference type="EC" id="7.6.2.11"/>
    </reaction>
</comment>
<keyword evidence="6 7" id="KW-0472">Membrane</keyword>
<dbReference type="FunFam" id="3.40.50.300:FF:000133">
    <property type="entry name" value="Spermidine/putrescine import ATP-binding protein PotA"/>
    <property type="match status" value="1"/>
</dbReference>
<keyword evidence="5 7" id="KW-1278">Translocase</keyword>
<dbReference type="PANTHER" id="PTHR42781">
    <property type="entry name" value="SPERMIDINE/PUTRESCINE IMPORT ATP-BINDING PROTEIN POTA"/>
    <property type="match status" value="1"/>
</dbReference>
<keyword evidence="4 7" id="KW-0067">ATP-binding</keyword>
<proteinExistence type="inferred from homology"/>
<dbReference type="InterPro" id="IPR003593">
    <property type="entry name" value="AAA+_ATPase"/>
</dbReference>
<dbReference type="Pfam" id="PF08402">
    <property type="entry name" value="TOBE_2"/>
    <property type="match status" value="1"/>
</dbReference>
<keyword evidence="2 7" id="KW-1003">Cell membrane</keyword>
<dbReference type="CDD" id="cd03300">
    <property type="entry name" value="ABC_PotA_N"/>
    <property type="match status" value="1"/>
</dbReference>
<name>A0A839QAQ5_MYCIR</name>
<dbReference type="InterPro" id="IPR027417">
    <property type="entry name" value="P-loop_NTPase"/>
</dbReference>
<keyword evidence="3 7" id="KW-0547">Nucleotide-binding</keyword>
<dbReference type="GO" id="GO:0005524">
    <property type="term" value="F:ATP binding"/>
    <property type="evidence" value="ECO:0007669"/>
    <property type="project" value="UniProtKB-KW"/>
</dbReference>
<reference evidence="10 11" key="1">
    <citation type="submission" date="2020-08" db="EMBL/GenBank/DDBJ databases">
        <title>The Agave Microbiome: Exploring the role of microbial communities in plant adaptations to desert environments.</title>
        <authorList>
            <person name="Partida-Martinez L.P."/>
        </authorList>
    </citation>
    <scope>NUCLEOTIDE SEQUENCE [LARGE SCALE GENOMIC DNA]</scope>
    <source>
        <strain evidence="10 11">AT2.18</strain>
    </source>
</reference>
<evidence type="ECO:0000256" key="6">
    <source>
        <dbReference type="ARBA" id="ARBA00023136"/>
    </source>
</evidence>
<dbReference type="GO" id="GO:0043190">
    <property type="term" value="C:ATP-binding cassette (ABC) transporter complex"/>
    <property type="evidence" value="ECO:0007669"/>
    <property type="project" value="InterPro"/>
</dbReference>
<keyword evidence="11" id="KW-1185">Reference proteome</keyword>
<gene>
    <name evidence="7" type="primary">potA</name>
    <name evidence="10" type="ORF">FHR72_004537</name>
</gene>
<evidence type="ECO:0000256" key="3">
    <source>
        <dbReference type="ARBA" id="ARBA00022741"/>
    </source>
</evidence>
<dbReference type="PROSITE" id="PS00211">
    <property type="entry name" value="ABC_TRANSPORTER_1"/>
    <property type="match status" value="1"/>
</dbReference>
<evidence type="ECO:0000313" key="11">
    <source>
        <dbReference type="Proteomes" id="UP000550501"/>
    </source>
</evidence>
<feature type="region of interest" description="Disordered" evidence="8">
    <location>
        <begin position="1"/>
        <end position="44"/>
    </location>
</feature>
<dbReference type="NCBIfam" id="TIGR01187">
    <property type="entry name" value="potA"/>
    <property type="match status" value="1"/>
</dbReference>
<dbReference type="InterPro" id="IPR017879">
    <property type="entry name" value="PotA_ATP-bd"/>
</dbReference>
<evidence type="ECO:0000256" key="2">
    <source>
        <dbReference type="ARBA" id="ARBA00022475"/>
    </source>
</evidence>
<dbReference type="PANTHER" id="PTHR42781:SF4">
    <property type="entry name" value="SPERMIDINE_PUTRESCINE IMPORT ATP-BINDING PROTEIN POTA"/>
    <property type="match status" value="1"/>
</dbReference>
<comment type="function">
    <text evidence="7">Part of the ABC transporter complex PotABCD involved in spermidine/putrescine import. Responsible for energy coupling to the transport system.</text>
</comment>
<evidence type="ECO:0000256" key="4">
    <source>
        <dbReference type="ARBA" id="ARBA00022840"/>
    </source>
</evidence>
<dbReference type="Proteomes" id="UP000550501">
    <property type="component" value="Unassembled WGS sequence"/>
</dbReference>
<feature type="domain" description="ABC transporter" evidence="9">
    <location>
        <begin position="49"/>
        <end position="279"/>
    </location>
</feature>
<evidence type="ECO:0000256" key="7">
    <source>
        <dbReference type="RuleBase" id="RU364083"/>
    </source>
</evidence>
<protein>
    <recommendedName>
        <fullName evidence="7">Spermidine/putrescine import ATP-binding protein PotA</fullName>
        <ecNumber evidence="7">7.6.2.11</ecNumber>
    </recommendedName>
</protein>
<dbReference type="Pfam" id="PF00005">
    <property type="entry name" value="ABC_tran"/>
    <property type="match status" value="1"/>
</dbReference>